<dbReference type="EMBL" id="UOGK01000269">
    <property type="protein sequence ID" value="VAX39627.1"/>
    <property type="molecule type" value="Genomic_DNA"/>
</dbReference>
<organism evidence="4">
    <name type="scientific">hydrothermal vent metagenome</name>
    <dbReference type="NCBI Taxonomy" id="652676"/>
    <lineage>
        <taxon>unclassified sequences</taxon>
        <taxon>metagenomes</taxon>
        <taxon>ecological metagenomes</taxon>
    </lineage>
</organism>
<dbReference type="Pfam" id="PF07228">
    <property type="entry name" value="SpoIIE"/>
    <property type="match status" value="1"/>
</dbReference>
<feature type="transmembrane region" description="Helical" evidence="2">
    <location>
        <begin position="148"/>
        <end position="167"/>
    </location>
</feature>
<feature type="transmembrane region" description="Helical" evidence="2">
    <location>
        <begin position="187"/>
        <end position="207"/>
    </location>
</feature>
<name>A0A3B1E7G8_9ZZZZ</name>
<feature type="transmembrane region" description="Helical" evidence="2">
    <location>
        <begin position="31"/>
        <end position="57"/>
    </location>
</feature>
<proteinExistence type="predicted"/>
<evidence type="ECO:0000313" key="4">
    <source>
        <dbReference type="EMBL" id="VAX39627.1"/>
    </source>
</evidence>
<evidence type="ECO:0000256" key="1">
    <source>
        <dbReference type="ARBA" id="ARBA00022801"/>
    </source>
</evidence>
<dbReference type="InterPro" id="IPR001932">
    <property type="entry name" value="PPM-type_phosphatase-like_dom"/>
</dbReference>
<dbReference type="PANTHER" id="PTHR43156">
    <property type="entry name" value="STAGE II SPORULATION PROTEIN E-RELATED"/>
    <property type="match status" value="1"/>
</dbReference>
<feature type="transmembrane region" description="Helical" evidence="2">
    <location>
        <begin position="101"/>
        <end position="119"/>
    </location>
</feature>
<dbReference type="AlphaFoldDB" id="A0A3B1E7G8"/>
<feature type="domain" description="PPM-type phosphatase" evidence="3">
    <location>
        <begin position="265"/>
        <end position="477"/>
    </location>
</feature>
<protein>
    <recommendedName>
        <fullName evidence="3">PPM-type phosphatase domain-containing protein</fullName>
    </recommendedName>
</protein>
<dbReference type="InterPro" id="IPR036457">
    <property type="entry name" value="PPM-type-like_dom_sf"/>
</dbReference>
<dbReference type="GO" id="GO:0016791">
    <property type="term" value="F:phosphatase activity"/>
    <property type="evidence" value="ECO:0007669"/>
    <property type="project" value="TreeGrafter"/>
</dbReference>
<dbReference type="InterPro" id="IPR052016">
    <property type="entry name" value="Bact_Sigma-Reg"/>
</dbReference>
<keyword evidence="2" id="KW-1133">Transmembrane helix</keyword>
<dbReference type="SMART" id="SM00331">
    <property type="entry name" value="PP2C_SIG"/>
    <property type="match status" value="1"/>
</dbReference>
<gene>
    <name evidence="4" type="ORF">MNBD_PLANCTO03-1574</name>
</gene>
<feature type="transmembrane region" description="Helical" evidence="2">
    <location>
        <begin position="69"/>
        <end position="89"/>
    </location>
</feature>
<dbReference type="PANTHER" id="PTHR43156:SF2">
    <property type="entry name" value="STAGE II SPORULATION PROTEIN E"/>
    <property type="match status" value="1"/>
</dbReference>
<keyword evidence="2" id="KW-0472">Membrane</keyword>
<evidence type="ECO:0000259" key="3">
    <source>
        <dbReference type="SMART" id="SM00331"/>
    </source>
</evidence>
<dbReference type="Gene3D" id="3.60.40.10">
    <property type="entry name" value="PPM-type phosphatase domain"/>
    <property type="match status" value="1"/>
</dbReference>
<evidence type="ECO:0000256" key="2">
    <source>
        <dbReference type="SAM" id="Phobius"/>
    </source>
</evidence>
<accession>A0A3B1E7G8</accession>
<keyword evidence="1" id="KW-0378">Hydrolase</keyword>
<sequence length="497" mass="55096">MAKNTRTTAAYTTEFHHEFRVETGRLLRRRFLWFTAVVWSLGLLSLLGGAVIAFGGLEGQTVEAIKSPLMWVFSVVWLGMYVWAFLFAWKQRPQDEVLLRLSFWVVTIDGLLALSMKAVGVPGTLGIGGFFITHLFACLFLPWTPWQALRPMLVVLSVNVPVTLVLAKLGQEPSAAGGPPAEWLPNTLIMLALMPFLALPGMLWCWVRHSKRTQDFKYRFMSSRYTEMRRELVDARKIHESLFPRPITEGELRFSFEYEPMRQIGGDFLYASRKKEAGGVTSFSPPLSIVLLDVTGHGIPAALTVNRLHGELERVFAENPDIGPGEVLRLLNRYVHLTLSTHSIYLTAFCFRVDTEASTLEYASGGHPPAFLRAVDGTIEELPSTAFVLGACPDEAFDAAPRTLAFGPGDTAFAYTDGAIEARDETGTMIRIDGLRRMVASVDGMLPTTWPAAFRDEVVGFRGGPPEDDTLMLVVHRMVGDPLNAKASSRQTAADAR</sequence>
<feature type="transmembrane region" description="Helical" evidence="2">
    <location>
        <begin position="125"/>
        <end position="141"/>
    </location>
</feature>
<reference evidence="4" key="1">
    <citation type="submission" date="2018-06" db="EMBL/GenBank/DDBJ databases">
        <authorList>
            <person name="Zhirakovskaya E."/>
        </authorList>
    </citation>
    <scope>NUCLEOTIDE SEQUENCE</scope>
</reference>
<keyword evidence="2" id="KW-0812">Transmembrane</keyword>